<feature type="transmembrane region" description="Helical" evidence="1">
    <location>
        <begin position="613"/>
        <end position="632"/>
    </location>
</feature>
<feature type="transmembrane region" description="Helical" evidence="1">
    <location>
        <begin position="436"/>
        <end position="456"/>
    </location>
</feature>
<dbReference type="AlphaFoldDB" id="A0A162ML97"/>
<feature type="transmembrane region" description="Helical" evidence="1">
    <location>
        <begin position="509"/>
        <end position="527"/>
    </location>
</feature>
<feature type="transmembrane region" description="Helical" evidence="1">
    <location>
        <begin position="406"/>
        <end position="424"/>
    </location>
</feature>
<dbReference type="STRING" id="520767.ATZ99_11750"/>
<dbReference type="InterPro" id="IPR043748">
    <property type="entry name" value="DUF5693"/>
</dbReference>
<name>A0A162ML97_9FIRM</name>
<feature type="transmembrane region" description="Helical" evidence="1">
    <location>
        <begin position="12"/>
        <end position="30"/>
    </location>
</feature>
<reference evidence="2 3" key="1">
    <citation type="submission" date="2015-12" db="EMBL/GenBank/DDBJ databases">
        <title>Draft genome of Thermovenabulum gondwanense isolated from a red thermophilic microbial mat colonisisng an outflow channel of a bore well.</title>
        <authorList>
            <person name="Patel B.K."/>
        </authorList>
    </citation>
    <scope>NUCLEOTIDE SEQUENCE [LARGE SCALE GENOMIC DNA]</scope>
    <source>
        <strain evidence="2 3">R270</strain>
    </source>
</reference>
<dbReference type="Pfam" id="PF18949">
    <property type="entry name" value="DUF5693"/>
    <property type="match status" value="1"/>
</dbReference>
<feature type="transmembrane region" description="Helical" evidence="1">
    <location>
        <begin position="468"/>
        <end position="489"/>
    </location>
</feature>
<evidence type="ECO:0000256" key="1">
    <source>
        <dbReference type="SAM" id="Phobius"/>
    </source>
</evidence>
<feature type="transmembrane region" description="Helical" evidence="1">
    <location>
        <begin position="380"/>
        <end position="400"/>
    </location>
</feature>
<dbReference type="EMBL" id="LOHZ01000027">
    <property type="protein sequence ID" value="KYO66547.1"/>
    <property type="molecule type" value="Genomic_DNA"/>
</dbReference>
<evidence type="ECO:0000313" key="2">
    <source>
        <dbReference type="EMBL" id="KYO66547.1"/>
    </source>
</evidence>
<evidence type="ECO:0000313" key="3">
    <source>
        <dbReference type="Proteomes" id="UP000075737"/>
    </source>
</evidence>
<sequence>MVRVKTKDLTKKIYIAVIVFSVLLSFFALIPRINAENKNKILDFAISYTDLKNTAQEQNISVKEAAGLFKEWGANSVFYKENTVQDLVNDGRVFVTNRQGMKALGYAGNYYFNGNECYVLTSDGKLSARLINHLKYKIGKSKVEVFNFKGQSAIAVNIPLISLLNTGVGFDGEEIRNIESLGLHTVLMIKNWPLVNDESIKFVFNDLANSADMITAVLFSDKKIPGFTNKLKEIGDEFKNKNLSLGTVEFYNQTGIEKLAKLLNNRVIRLHSVADNELLSISPENMIDRFTLAAKERNIRILYYKMLPVDEQNAKLQLNADVISKTVQKLKAQGFTVESGENTIPSPYNNIHPGRLLQLLMGMGPIAAFSLILKQIKFSYHIFVFLSFTLGWIILLFIVPALALKLMALASVVVFPVLTIFVLLNRNKISISRAAVKIILLTVCSLCGAFIMSGLLSSTEYMVKIDQFTGVKAAYLLPVVLATCLVYLFSGRENPVKKVRSLLEEPLMVKYMVLTLVFLAVGLIYLSRTGNESTVGVSPLEIKIRYLLDRVIGVRPRTKEFLVGHPFMMLLLHLGYNDKKLPLLILGAIGQVSLVNTFAHIHTPFLISILRTFVGLAFGIIIGIVLCIFVDYSTNLYKRWIN</sequence>
<accession>A0A162ML97</accession>
<dbReference type="PATRIC" id="fig|520767.4.peg.1278"/>
<gene>
    <name evidence="2" type="ORF">ATZ99_11750</name>
</gene>
<protein>
    <submittedName>
        <fullName evidence="2">Uncharacterized protein</fullName>
    </submittedName>
</protein>
<keyword evidence="1" id="KW-0812">Transmembrane</keyword>
<feature type="transmembrane region" description="Helical" evidence="1">
    <location>
        <begin position="356"/>
        <end position="373"/>
    </location>
</feature>
<comment type="caution">
    <text evidence="2">The sequence shown here is derived from an EMBL/GenBank/DDBJ whole genome shotgun (WGS) entry which is preliminary data.</text>
</comment>
<organism evidence="2 3">
    <name type="scientific">Thermovenabulum gondwanense</name>
    <dbReference type="NCBI Taxonomy" id="520767"/>
    <lineage>
        <taxon>Bacteria</taxon>
        <taxon>Bacillati</taxon>
        <taxon>Bacillota</taxon>
        <taxon>Clostridia</taxon>
        <taxon>Thermosediminibacterales</taxon>
        <taxon>Thermosediminibacteraceae</taxon>
        <taxon>Thermovenabulum</taxon>
    </lineage>
</organism>
<dbReference type="Proteomes" id="UP000075737">
    <property type="component" value="Unassembled WGS sequence"/>
</dbReference>
<keyword evidence="1" id="KW-1133">Transmembrane helix</keyword>
<keyword evidence="3" id="KW-1185">Reference proteome</keyword>
<proteinExistence type="predicted"/>
<keyword evidence="1" id="KW-0472">Membrane</keyword>